<dbReference type="InterPro" id="IPR006600">
    <property type="entry name" value="HTH_CenpB_DNA-bd_dom"/>
</dbReference>
<dbReference type="Gene3D" id="1.10.10.60">
    <property type="entry name" value="Homeodomain-like"/>
    <property type="match status" value="1"/>
</dbReference>
<organism evidence="4 5">
    <name type="scientific">Acanthoscelides obtectus</name>
    <name type="common">Bean weevil</name>
    <name type="synonym">Bruchus obtectus</name>
    <dbReference type="NCBI Taxonomy" id="200917"/>
    <lineage>
        <taxon>Eukaryota</taxon>
        <taxon>Metazoa</taxon>
        <taxon>Ecdysozoa</taxon>
        <taxon>Arthropoda</taxon>
        <taxon>Hexapoda</taxon>
        <taxon>Insecta</taxon>
        <taxon>Pterygota</taxon>
        <taxon>Neoptera</taxon>
        <taxon>Endopterygota</taxon>
        <taxon>Coleoptera</taxon>
        <taxon>Polyphaga</taxon>
        <taxon>Cucujiformia</taxon>
        <taxon>Chrysomeloidea</taxon>
        <taxon>Chrysomelidae</taxon>
        <taxon>Bruchinae</taxon>
        <taxon>Bruchini</taxon>
        <taxon>Acanthoscelides</taxon>
    </lineage>
</organism>
<evidence type="ECO:0000313" key="5">
    <source>
        <dbReference type="Proteomes" id="UP001152888"/>
    </source>
</evidence>
<accession>A0A9P0LBN5</accession>
<keyword evidence="2" id="KW-0539">Nucleus</keyword>
<gene>
    <name evidence="4" type="ORF">ACAOBT_LOCUS22401</name>
</gene>
<dbReference type="GO" id="GO:0003677">
    <property type="term" value="F:DNA binding"/>
    <property type="evidence" value="ECO:0007669"/>
    <property type="project" value="UniProtKB-KW"/>
</dbReference>
<dbReference type="PROSITE" id="PS51253">
    <property type="entry name" value="HTH_CENPB"/>
    <property type="match status" value="1"/>
</dbReference>
<name>A0A9P0LBN5_ACAOB</name>
<sequence>MGVNEAARQFGIPKTTLKDRIKKGVAIKQHRLGPSSALGEDAELKLVRYIKKLQTFGFAPDRESVRIWAFQLAEKLKLKHTFNKERGKAGYDWLNSFLRRHPDISIRKAEGISFNRATGMNRLSVKHYFTLLENVLTDNHLHSKPSNVFNMDESGLQLNNRPTQALAAKGSKNSEG</sequence>
<comment type="caution">
    <text evidence="4">The sequence shown here is derived from an EMBL/GenBank/DDBJ whole genome shotgun (WGS) entry which is preliminary data.</text>
</comment>
<evidence type="ECO:0000256" key="2">
    <source>
        <dbReference type="ARBA" id="ARBA00023242"/>
    </source>
</evidence>
<dbReference type="InterPro" id="IPR007889">
    <property type="entry name" value="HTH_Psq"/>
</dbReference>
<dbReference type="Proteomes" id="UP001152888">
    <property type="component" value="Unassembled WGS sequence"/>
</dbReference>
<keyword evidence="5" id="KW-1185">Reference proteome</keyword>
<dbReference type="Pfam" id="PF03221">
    <property type="entry name" value="HTH_Tnp_Tc5"/>
    <property type="match status" value="1"/>
</dbReference>
<evidence type="ECO:0000313" key="4">
    <source>
        <dbReference type="EMBL" id="CAH1995123.1"/>
    </source>
</evidence>
<evidence type="ECO:0000259" key="3">
    <source>
        <dbReference type="PROSITE" id="PS51253"/>
    </source>
</evidence>
<reference evidence="4" key="1">
    <citation type="submission" date="2022-03" db="EMBL/GenBank/DDBJ databases">
        <authorList>
            <person name="Sayadi A."/>
        </authorList>
    </citation>
    <scope>NUCLEOTIDE SEQUENCE</scope>
</reference>
<dbReference type="OrthoDB" id="6778796at2759"/>
<feature type="domain" description="HTH CENPB-type" evidence="3">
    <location>
        <begin position="30"/>
        <end position="107"/>
    </location>
</feature>
<dbReference type="Pfam" id="PF05225">
    <property type="entry name" value="HTH_psq"/>
    <property type="match status" value="1"/>
</dbReference>
<dbReference type="AlphaFoldDB" id="A0A9P0LBN5"/>
<dbReference type="EMBL" id="CAKOFQ010007215">
    <property type="protein sequence ID" value="CAH1995123.1"/>
    <property type="molecule type" value="Genomic_DNA"/>
</dbReference>
<keyword evidence="1" id="KW-0238">DNA-binding</keyword>
<proteinExistence type="predicted"/>
<protein>
    <recommendedName>
        <fullName evidence="3">HTH CENPB-type domain-containing protein</fullName>
    </recommendedName>
</protein>
<evidence type="ECO:0000256" key="1">
    <source>
        <dbReference type="ARBA" id="ARBA00023125"/>
    </source>
</evidence>